<accession>A0A131XS38</accession>
<feature type="signal peptide" evidence="1">
    <location>
        <begin position="1"/>
        <end position="19"/>
    </location>
</feature>
<feature type="non-terminal residue" evidence="2">
    <location>
        <position position="1"/>
    </location>
</feature>
<name>A0A131XS38_9ACAR</name>
<dbReference type="AlphaFoldDB" id="A0A131XS38"/>
<protein>
    <submittedName>
        <fullName evidence="2">Putative secreted protein</fullName>
    </submittedName>
</protein>
<sequence>DLLPRALLILCCVCECACCDLCWLADCLSACFCPSSGIFQEDNVYYTLFLAQVWTYFLRQNCSVLCISDALVLVSQL</sequence>
<evidence type="ECO:0000256" key="1">
    <source>
        <dbReference type="SAM" id="SignalP"/>
    </source>
</evidence>
<organism evidence="2">
    <name type="scientific">Hyalomma excavatum</name>
    <dbReference type="NCBI Taxonomy" id="257692"/>
    <lineage>
        <taxon>Eukaryota</taxon>
        <taxon>Metazoa</taxon>
        <taxon>Ecdysozoa</taxon>
        <taxon>Arthropoda</taxon>
        <taxon>Chelicerata</taxon>
        <taxon>Arachnida</taxon>
        <taxon>Acari</taxon>
        <taxon>Parasitiformes</taxon>
        <taxon>Ixodida</taxon>
        <taxon>Ixodoidea</taxon>
        <taxon>Ixodidae</taxon>
        <taxon>Hyalomminae</taxon>
        <taxon>Hyalomma</taxon>
    </lineage>
</organism>
<dbReference type="EMBL" id="GEFH01000095">
    <property type="protein sequence ID" value="JAP68486.1"/>
    <property type="molecule type" value="mRNA"/>
</dbReference>
<reference evidence="2" key="1">
    <citation type="journal article" date="2017" name="Ticks Tick Borne Dis.">
        <title>An insight into the sialome of Hyalomma excavatum.</title>
        <authorList>
            <person name="Ribeiro J.M."/>
            <person name="Slovak M."/>
            <person name="Francischetti I.M."/>
        </authorList>
    </citation>
    <scope>NUCLEOTIDE SEQUENCE</scope>
    <source>
        <strain evidence="2">Samish</strain>
        <tissue evidence="2">Salivary glands</tissue>
    </source>
</reference>
<evidence type="ECO:0000313" key="2">
    <source>
        <dbReference type="EMBL" id="JAP68486.1"/>
    </source>
</evidence>
<keyword evidence="1" id="KW-0732">Signal</keyword>
<feature type="chain" id="PRO_5007284041" evidence="1">
    <location>
        <begin position="20"/>
        <end position="77"/>
    </location>
</feature>
<proteinExistence type="evidence at transcript level"/>